<accession>A0A1C4ZP54</accession>
<evidence type="ECO:0000256" key="1">
    <source>
        <dbReference type="ARBA" id="ARBA00022475"/>
    </source>
</evidence>
<feature type="chain" id="PRO_5008710404" evidence="6">
    <location>
        <begin position="26"/>
        <end position="545"/>
    </location>
</feature>
<evidence type="ECO:0000256" key="5">
    <source>
        <dbReference type="ARBA" id="ARBA00023288"/>
    </source>
</evidence>
<keyword evidence="8" id="KW-1185">Reference proteome</keyword>
<evidence type="ECO:0000256" key="6">
    <source>
        <dbReference type="SAM" id="SignalP"/>
    </source>
</evidence>
<dbReference type="PANTHER" id="PTHR43649">
    <property type="entry name" value="ARABINOSE-BINDING PROTEIN-RELATED"/>
    <property type="match status" value="1"/>
</dbReference>
<dbReference type="InterPro" id="IPR050490">
    <property type="entry name" value="Bact_solute-bd_prot1"/>
</dbReference>
<dbReference type="EMBL" id="FMCT01000009">
    <property type="protein sequence ID" value="SCF34840.1"/>
    <property type="molecule type" value="Genomic_DNA"/>
</dbReference>
<dbReference type="Pfam" id="PF01547">
    <property type="entry name" value="SBP_bac_1"/>
    <property type="match status" value="1"/>
</dbReference>
<dbReference type="PANTHER" id="PTHR43649:SF33">
    <property type="entry name" value="POLYGALACTURONAN_RHAMNOGALACTURONAN-BINDING PROTEIN YTCQ"/>
    <property type="match status" value="1"/>
</dbReference>
<keyword evidence="1" id="KW-1003">Cell membrane</keyword>
<sequence>MLHRTWRRAAIAAASLLTLTLVACSSEETGDAKDLSGNRAGAMADYGVGTQFTATEPLSFSILYNNHPNYPLKNEWLFWSELTKRTNVKLEPVAVPLSDYEQKRSLLIGAGDAPLIIPKTYHPAENQFVSSGAILPVSDYLDLMPNLKDKIDKWGLKPEIDTLRQSDGKFYLLPGLHEKPWQEYTVAVRTDILDELKQPVPKTWDELYTVLKAMKAKYPDSYPYSDRWSKPNPAGALLRIAGNSWGTQAGWSFQHNTWDPAAGKFVYTGATEQYKQMVQYLNKLVTEGLLDPESFTQSDEAARQKLANGKSFVITSNAQTLVNDYRPDLAKTLPNAKLVNIPLPVGPAGEINPASRLENGVMISKKARDSKNFVAMMQFLDWLYYSDAGQEFAKWGVEGTTFVKDAAGKRMPAPDVDMIGLNPKGTKHLQKDFGFANGVFAYGGKLDLVQSFFSPEELEFQKVMNTRKPIEVPPPAPLTDAEREQVSLWETPLKDYVTQNTLKFILGQRPLTEWDAYVGELKARNSDKYIDVVNKAYERFKKDNG</sequence>
<dbReference type="SUPFAM" id="SSF53850">
    <property type="entry name" value="Periplasmic binding protein-like II"/>
    <property type="match status" value="1"/>
</dbReference>
<dbReference type="STRING" id="47853.TK50_16015"/>
<evidence type="ECO:0000313" key="8">
    <source>
        <dbReference type="Proteomes" id="UP000183585"/>
    </source>
</evidence>
<keyword evidence="3" id="KW-0472">Membrane</keyword>
<proteinExistence type="predicted"/>
<keyword evidence="2 6" id="KW-0732">Signal</keyword>
<dbReference type="Proteomes" id="UP000183585">
    <property type="component" value="Unassembled WGS sequence"/>
</dbReference>
<organism evidence="7 8">
    <name type="scientific">Micromonospora carbonacea</name>
    <dbReference type="NCBI Taxonomy" id="47853"/>
    <lineage>
        <taxon>Bacteria</taxon>
        <taxon>Bacillati</taxon>
        <taxon>Actinomycetota</taxon>
        <taxon>Actinomycetes</taxon>
        <taxon>Micromonosporales</taxon>
        <taxon>Micromonosporaceae</taxon>
        <taxon>Micromonospora</taxon>
    </lineage>
</organism>
<name>A0A1C4ZP54_9ACTN</name>
<protein>
    <submittedName>
        <fullName evidence="7">Carbohydrate ABC transporter substrate-binding protein, CUT1 family</fullName>
    </submittedName>
</protein>
<dbReference type="PROSITE" id="PS51257">
    <property type="entry name" value="PROKAR_LIPOPROTEIN"/>
    <property type="match status" value="1"/>
</dbReference>
<keyword evidence="5" id="KW-0449">Lipoprotein</keyword>
<gene>
    <name evidence="7" type="ORF">GA0070563_10977</name>
</gene>
<evidence type="ECO:0000313" key="7">
    <source>
        <dbReference type="EMBL" id="SCF34840.1"/>
    </source>
</evidence>
<dbReference type="Gene3D" id="3.40.190.10">
    <property type="entry name" value="Periplasmic binding protein-like II"/>
    <property type="match status" value="2"/>
</dbReference>
<evidence type="ECO:0000256" key="4">
    <source>
        <dbReference type="ARBA" id="ARBA00023139"/>
    </source>
</evidence>
<dbReference type="CDD" id="cd13583">
    <property type="entry name" value="PBP2_AlgQ_like_4"/>
    <property type="match status" value="1"/>
</dbReference>
<evidence type="ECO:0000256" key="2">
    <source>
        <dbReference type="ARBA" id="ARBA00022729"/>
    </source>
</evidence>
<keyword evidence="4" id="KW-0564">Palmitate</keyword>
<dbReference type="RefSeq" id="WP_074476102.1">
    <property type="nucleotide sequence ID" value="NZ_FMCT01000009.1"/>
</dbReference>
<feature type="signal peptide" evidence="6">
    <location>
        <begin position="1"/>
        <end position="25"/>
    </location>
</feature>
<evidence type="ECO:0000256" key="3">
    <source>
        <dbReference type="ARBA" id="ARBA00023136"/>
    </source>
</evidence>
<dbReference type="AlphaFoldDB" id="A0A1C4ZP54"/>
<dbReference type="InterPro" id="IPR006059">
    <property type="entry name" value="SBP"/>
</dbReference>
<reference evidence="8" key="1">
    <citation type="submission" date="2016-06" db="EMBL/GenBank/DDBJ databases">
        <authorList>
            <person name="Varghese N."/>
            <person name="Submissions Spin"/>
        </authorList>
    </citation>
    <scope>NUCLEOTIDE SEQUENCE [LARGE SCALE GENOMIC DNA]</scope>
    <source>
        <strain evidence="8">DSM 43168</strain>
    </source>
</reference>